<dbReference type="PANTHER" id="PTHR14942:SF9">
    <property type="entry name" value="OS02G0188500 PROTEIN"/>
    <property type="match status" value="1"/>
</dbReference>
<dbReference type="InterPro" id="IPR039690">
    <property type="entry name" value="SNRNP25"/>
</dbReference>
<dbReference type="Proteomes" id="UP001054252">
    <property type="component" value="Unassembled WGS sequence"/>
</dbReference>
<comment type="caution">
    <text evidence="2">The sequence shown here is derived from an EMBL/GenBank/DDBJ whole genome shotgun (WGS) entry which is preliminary data.</text>
</comment>
<dbReference type="AlphaFoldDB" id="A0AAV5JTR6"/>
<dbReference type="GO" id="GO:0000398">
    <property type="term" value="P:mRNA splicing, via spliceosome"/>
    <property type="evidence" value="ECO:0007669"/>
    <property type="project" value="InterPro"/>
</dbReference>
<dbReference type="InterPro" id="IPR040610">
    <property type="entry name" value="SNRNP25_ubiquitin"/>
</dbReference>
<dbReference type="PROSITE" id="PS50053">
    <property type="entry name" value="UBIQUITIN_2"/>
    <property type="match status" value="1"/>
</dbReference>
<name>A0AAV5JTR6_9ROSI</name>
<dbReference type="PANTHER" id="PTHR14942">
    <property type="entry name" value="U11/U12 SMALL NUCLEAR RIBONUCLEOPROTEIN 25 KDA PROTEIN"/>
    <property type="match status" value="1"/>
</dbReference>
<dbReference type="EMBL" id="BPVZ01000047">
    <property type="protein sequence ID" value="GKV17082.1"/>
    <property type="molecule type" value="Genomic_DNA"/>
</dbReference>
<gene>
    <name evidence="2" type="ORF">SLEP1_g27631</name>
</gene>
<protein>
    <recommendedName>
        <fullName evidence="1">Ubiquitin-like domain-containing protein</fullName>
    </recommendedName>
</protein>
<sequence>MTDSVPKFPSSPRLCGPTRPLQLNINTLLRSFSYRKLPQSPIRLSICKLDGSSFDVEVERMAKVADLKEAVEQVFRESMQESDIDISWSHVWGNFCLCYKDGILIDDKALICFLGIKDGDQLHFIRHLSPKPKF</sequence>
<reference evidence="2 3" key="1">
    <citation type="journal article" date="2021" name="Commun. Biol.">
        <title>The genome of Shorea leprosula (Dipterocarpaceae) highlights the ecological relevance of drought in aseasonal tropical rainforests.</title>
        <authorList>
            <person name="Ng K.K.S."/>
            <person name="Kobayashi M.J."/>
            <person name="Fawcett J.A."/>
            <person name="Hatakeyama M."/>
            <person name="Paape T."/>
            <person name="Ng C.H."/>
            <person name="Ang C.C."/>
            <person name="Tnah L.H."/>
            <person name="Lee C.T."/>
            <person name="Nishiyama T."/>
            <person name="Sese J."/>
            <person name="O'Brien M.J."/>
            <person name="Copetti D."/>
            <person name="Mohd Noor M.I."/>
            <person name="Ong R.C."/>
            <person name="Putra M."/>
            <person name="Sireger I.Z."/>
            <person name="Indrioko S."/>
            <person name="Kosugi Y."/>
            <person name="Izuno A."/>
            <person name="Isagi Y."/>
            <person name="Lee S.L."/>
            <person name="Shimizu K.K."/>
        </authorList>
    </citation>
    <scope>NUCLEOTIDE SEQUENCE [LARGE SCALE GENOMIC DNA]</scope>
    <source>
        <strain evidence="2">214</strain>
    </source>
</reference>
<evidence type="ECO:0000313" key="2">
    <source>
        <dbReference type="EMBL" id="GKV17082.1"/>
    </source>
</evidence>
<dbReference type="Pfam" id="PF18036">
    <property type="entry name" value="Ubiquitin_4"/>
    <property type="match status" value="1"/>
</dbReference>
<feature type="domain" description="Ubiquitin-like" evidence="1">
    <location>
        <begin position="42"/>
        <end position="125"/>
    </location>
</feature>
<accession>A0AAV5JTR6</accession>
<dbReference type="Gene3D" id="3.10.20.90">
    <property type="entry name" value="Phosphatidylinositol 3-kinase Catalytic Subunit, Chain A, domain 1"/>
    <property type="match status" value="1"/>
</dbReference>
<proteinExistence type="predicted"/>
<keyword evidence="3" id="KW-1185">Reference proteome</keyword>
<dbReference type="CDD" id="cd17058">
    <property type="entry name" value="Ubl_SNRNP25"/>
    <property type="match status" value="1"/>
</dbReference>
<evidence type="ECO:0000259" key="1">
    <source>
        <dbReference type="PROSITE" id="PS50053"/>
    </source>
</evidence>
<dbReference type="SUPFAM" id="SSF54236">
    <property type="entry name" value="Ubiquitin-like"/>
    <property type="match status" value="1"/>
</dbReference>
<organism evidence="2 3">
    <name type="scientific">Rubroshorea leprosula</name>
    <dbReference type="NCBI Taxonomy" id="152421"/>
    <lineage>
        <taxon>Eukaryota</taxon>
        <taxon>Viridiplantae</taxon>
        <taxon>Streptophyta</taxon>
        <taxon>Embryophyta</taxon>
        <taxon>Tracheophyta</taxon>
        <taxon>Spermatophyta</taxon>
        <taxon>Magnoliopsida</taxon>
        <taxon>eudicotyledons</taxon>
        <taxon>Gunneridae</taxon>
        <taxon>Pentapetalae</taxon>
        <taxon>rosids</taxon>
        <taxon>malvids</taxon>
        <taxon>Malvales</taxon>
        <taxon>Dipterocarpaceae</taxon>
        <taxon>Rubroshorea</taxon>
    </lineage>
</organism>
<dbReference type="InterPro" id="IPR029071">
    <property type="entry name" value="Ubiquitin-like_domsf"/>
</dbReference>
<dbReference type="InterPro" id="IPR000626">
    <property type="entry name" value="Ubiquitin-like_dom"/>
</dbReference>
<evidence type="ECO:0000313" key="3">
    <source>
        <dbReference type="Proteomes" id="UP001054252"/>
    </source>
</evidence>